<dbReference type="InterPro" id="IPR029039">
    <property type="entry name" value="Flavoprotein-like_sf"/>
</dbReference>
<organism evidence="1 2">
    <name type="scientific">Candidatus Galacturonatibacter soehngenii</name>
    <dbReference type="NCBI Taxonomy" id="2307010"/>
    <lineage>
        <taxon>Bacteria</taxon>
        <taxon>Bacillati</taxon>
        <taxon>Bacillota</taxon>
        <taxon>Clostridia</taxon>
        <taxon>Lachnospirales</taxon>
        <taxon>Lachnospiraceae</taxon>
        <taxon>Candidatus Galacturonatibacter</taxon>
    </lineage>
</organism>
<evidence type="ECO:0000313" key="2">
    <source>
        <dbReference type="Proteomes" id="UP000461768"/>
    </source>
</evidence>
<gene>
    <name evidence="1" type="ORF">F7O84_07495</name>
</gene>
<keyword evidence="2" id="KW-1185">Reference proteome</keyword>
<dbReference type="RefSeq" id="WP_151143816.1">
    <property type="nucleotide sequence ID" value="NZ_WAGX01000005.1"/>
</dbReference>
<dbReference type="EMBL" id="WAGX01000005">
    <property type="protein sequence ID" value="KAB1437447.1"/>
    <property type="molecule type" value="Genomic_DNA"/>
</dbReference>
<protein>
    <recommendedName>
        <fullName evidence="3">NADPH-dependent FMN reductase-like domain-containing protein</fullName>
    </recommendedName>
</protein>
<evidence type="ECO:0008006" key="3">
    <source>
        <dbReference type="Google" id="ProtNLM"/>
    </source>
</evidence>
<sequence>MNQTVIINLSPREQGSSSMLSYMCKEYLVSKGKQVKLFHLYKSIQSIDLLLKEIKEADTIILSGPSYINHFPADTIYLLEKLKENEAIFHNQNVYGIIQGGMPYIHTHESGVKTLALFCKDVAISYNGSFIIGFGAMLNGKPLNQLVNGKKVEKNFNLFLQHILRGSSSPDSLYQNCQIKVPGFLYVMLSKVMNTKINKELKEKGIDYQQESPYWQIGKEQNMQ</sequence>
<comment type="caution">
    <text evidence="1">The sequence shown here is derived from an EMBL/GenBank/DDBJ whole genome shotgun (WGS) entry which is preliminary data.</text>
</comment>
<name>A0A7V7QIX4_9FIRM</name>
<evidence type="ECO:0000313" key="1">
    <source>
        <dbReference type="EMBL" id="KAB1437447.1"/>
    </source>
</evidence>
<accession>A0A7V7QIX4</accession>
<dbReference type="Gene3D" id="3.40.50.360">
    <property type="match status" value="1"/>
</dbReference>
<dbReference type="Proteomes" id="UP000461768">
    <property type="component" value="Unassembled WGS sequence"/>
</dbReference>
<reference evidence="1 2" key="1">
    <citation type="submission" date="2019-09" db="EMBL/GenBank/DDBJ databases">
        <authorList>
            <person name="Valk L.C."/>
        </authorList>
    </citation>
    <scope>NUCLEOTIDE SEQUENCE [LARGE SCALE GENOMIC DNA]</scope>
    <source>
        <strain evidence="1">GalUA</strain>
    </source>
</reference>
<dbReference type="AlphaFoldDB" id="A0A7V7QIX4"/>
<reference evidence="1 2" key="2">
    <citation type="submission" date="2020-02" db="EMBL/GenBank/DDBJ databases">
        <title>Candidatus Galacturonibacter soehngenii shows hetero-acetogenic catabolism of galacturonic acid but lacks a canonical carbon monoxide dehydrogenase/acetyl-CoA synthase complex.</title>
        <authorList>
            <person name="Diender M."/>
            <person name="Stouten G.R."/>
            <person name="Petersen J.F."/>
            <person name="Nielsen P.H."/>
            <person name="Dueholm M.S."/>
            <person name="Pronk J.T."/>
            <person name="Van Loosdrecht M.C.M."/>
        </authorList>
    </citation>
    <scope>NUCLEOTIDE SEQUENCE [LARGE SCALE GENOMIC DNA]</scope>
    <source>
        <strain evidence="1">GalUA</strain>
    </source>
</reference>
<dbReference type="OrthoDB" id="9790975at2"/>
<proteinExistence type="predicted"/>
<dbReference type="SUPFAM" id="SSF52218">
    <property type="entry name" value="Flavoproteins"/>
    <property type="match status" value="1"/>
</dbReference>